<proteinExistence type="predicted"/>
<feature type="compositionally biased region" description="Polar residues" evidence="1">
    <location>
        <begin position="11"/>
        <end position="39"/>
    </location>
</feature>
<reference evidence="2 3" key="1">
    <citation type="journal article" date="2019" name="Commun. Biol.">
        <title>The bagworm genome reveals a unique fibroin gene that provides high tensile strength.</title>
        <authorList>
            <person name="Kono N."/>
            <person name="Nakamura H."/>
            <person name="Ohtoshi R."/>
            <person name="Tomita M."/>
            <person name="Numata K."/>
            <person name="Arakawa K."/>
        </authorList>
    </citation>
    <scope>NUCLEOTIDE SEQUENCE [LARGE SCALE GENOMIC DNA]</scope>
</reference>
<feature type="region of interest" description="Disordered" evidence="1">
    <location>
        <begin position="1"/>
        <end position="41"/>
    </location>
</feature>
<dbReference type="AlphaFoldDB" id="A0A4C1VQ08"/>
<evidence type="ECO:0000256" key="1">
    <source>
        <dbReference type="SAM" id="MobiDB-lite"/>
    </source>
</evidence>
<gene>
    <name evidence="2" type="ORF">EVAR_25289_1</name>
</gene>
<dbReference type="Proteomes" id="UP000299102">
    <property type="component" value="Unassembled WGS sequence"/>
</dbReference>
<sequence length="114" mass="12049">MEGPRPGGTAFVNTVSPTPASGLKWNSSSKHSPYFQQQSIHKDATSIRKANGSSRPDIKRPSTIDALYVRCNLKAGVDDEAPQLGRDSSTPGVGGLVIGKEKGDGPIWNTLALC</sequence>
<evidence type="ECO:0000313" key="3">
    <source>
        <dbReference type="Proteomes" id="UP000299102"/>
    </source>
</evidence>
<dbReference type="EMBL" id="BGZK01000381">
    <property type="protein sequence ID" value="GBP40437.1"/>
    <property type="molecule type" value="Genomic_DNA"/>
</dbReference>
<accession>A0A4C1VQ08</accession>
<name>A0A4C1VQ08_EUMVA</name>
<keyword evidence="3" id="KW-1185">Reference proteome</keyword>
<evidence type="ECO:0000313" key="2">
    <source>
        <dbReference type="EMBL" id="GBP40437.1"/>
    </source>
</evidence>
<organism evidence="2 3">
    <name type="scientific">Eumeta variegata</name>
    <name type="common">Bagworm moth</name>
    <name type="synonym">Eumeta japonica</name>
    <dbReference type="NCBI Taxonomy" id="151549"/>
    <lineage>
        <taxon>Eukaryota</taxon>
        <taxon>Metazoa</taxon>
        <taxon>Ecdysozoa</taxon>
        <taxon>Arthropoda</taxon>
        <taxon>Hexapoda</taxon>
        <taxon>Insecta</taxon>
        <taxon>Pterygota</taxon>
        <taxon>Neoptera</taxon>
        <taxon>Endopterygota</taxon>
        <taxon>Lepidoptera</taxon>
        <taxon>Glossata</taxon>
        <taxon>Ditrysia</taxon>
        <taxon>Tineoidea</taxon>
        <taxon>Psychidae</taxon>
        <taxon>Oiketicinae</taxon>
        <taxon>Eumeta</taxon>
    </lineage>
</organism>
<protein>
    <submittedName>
        <fullName evidence="2">Uncharacterized protein</fullName>
    </submittedName>
</protein>
<comment type="caution">
    <text evidence="2">The sequence shown here is derived from an EMBL/GenBank/DDBJ whole genome shotgun (WGS) entry which is preliminary data.</text>
</comment>